<dbReference type="AlphaFoldDB" id="V9IJV2"/>
<proteinExistence type="evidence at transcript level"/>
<evidence type="ECO:0000256" key="1">
    <source>
        <dbReference type="SAM" id="MobiDB-lite"/>
    </source>
</evidence>
<feature type="region of interest" description="Disordered" evidence="1">
    <location>
        <begin position="30"/>
        <end position="57"/>
    </location>
</feature>
<sequence>MANFTEDLFDVFEEAEDIVEVIPAPVKSKNEDLNTSFNEKKTNLESGTKREFENDSDELVSKKLRSDPVLEDLNIEELAPRIKIHTIETIESCTHEVAVPPDYEYVPLENKQSKPAKEYKFVLDPFQKRSNLMY</sequence>
<dbReference type="EMBL" id="JR050719">
    <property type="protein sequence ID" value="AEY61345.1"/>
    <property type="molecule type" value="mRNA"/>
</dbReference>
<name>V9IJV2_APICE</name>
<gene>
    <name evidence="2" type="ORF">ACCB11940</name>
</gene>
<accession>V9IJV2</accession>
<reference evidence="2" key="1">
    <citation type="submission" date="2011-11" db="EMBL/GenBank/DDBJ databases">
        <title>Decoding the brain transcriptome of the Eastern honeybee (Apis cerana) based on pyrosequencing.</title>
        <authorList>
            <person name="Sun L."/>
            <person name="Zheng H."/>
            <person name="Wang Y."/>
            <person name="Xie X."/>
            <person name="Zhu Y."/>
            <person name="Gu W."/>
            <person name="Wang S."/>
        </authorList>
    </citation>
    <scope>NUCLEOTIDE SEQUENCE</scope>
    <source>
        <tissue evidence="2">Brain</tissue>
    </source>
</reference>
<organism evidence="2">
    <name type="scientific">Apis cerana</name>
    <name type="common">Indian honeybee</name>
    <dbReference type="NCBI Taxonomy" id="7461"/>
    <lineage>
        <taxon>Eukaryota</taxon>
        <taxon>Metazoa</taxon>
        <taxon>Ecdysozoa</taxon>
        <taxon>Arthropoda</taxon>
        <taxon>Hexapoda</taxon>
        <taxon>Insecta</taxon>
        <taxon>Pterygota</taxon>
        <taxon>Neoptera</taxon>
        <taxon>Endopterygota</taxon>
        <taxon>Hymenoptera</taxon>
        <taxon>Apocrita</taxon>
        <taxon>Aculeata</taxon>
        <taxon>Apoidea</taxon>
        <taxon>Anthophila</taxon>
        <taxon>Apidae</taxon>
        <taxon>Apis</taxon>
    </lineage>
</organism>
<protein>
    <submittedName>
        <fullName evidence="2">Superkiller viralicidic activity 2-like 2</fullName>
    </submittedName>
</protein>
<evidence type="ECO:0000313" key="2">
    <source>
        <dbReference type="EMBL" id="AEY61345.1"/>
    </source>
</evidence>